<feature type="coiled-coil region" evidence="7">
    <location>
        <begin position="1066"/>
        <end position="1093"/>
    </location>
</feature>
<feature type="compositionally biased region" description="Polar residues" evidence="8">
    <location>
        <begin position="786"/>
        <end position="796"/>
    </location>
</feature>
<keyword evidence="6" id="KW-0788">Thiol protease</keyword>
<dbReference type="GO" id="GO:0043161">
    <property type="term" value="P:proteasome-mediated ubiquitin-dependent protein catabolic process"/>
    <property type="evidence" value="ECO:0007669"/>
    <property type="project" value="InterPro"/>
</dbReference>
<dbReference type="InterPro" id="IPR038765">
    <property type="entry name" value="Papain-like_cys_pep_sf"/>
</dbReference>
<dbReference type="GO" id="GO:0070628">
    <property type="term" value="F:proteasome binding"/>
    <property type="evidence" value="ECO:0007669"/>
    <property type="project" value="TreeGrafter"/>
</dbReference>
<dbReference type="CDD" id="cd09212">
    <property type="entry name" value="PUB"/>
    <property type="match status" value="1"/>
</dbReference>
<dbReference type="InterPro" id="IPR001394">
    <property type="entry name" value="Peptidase_C19_UCH"/>
</dbReference>
<evidence type="ECO:0000256" key="4">
    <source>
        <dbReference type="ARBA" id="ARBA00022786"/>
    </source>
</evidence>
<evidence type="ECO:0000256" key="8">
    <source>
        <dbReference type="SAM" id="MobiDB-lite"/>
    </source>
</evidence>
<dbReference type="PROSITE" id="PS50235">
    <property type="entry name" value="USP_3"/>
    <property type="match status" value="1"/>
</dbReference>
<keyword evidence="11" id="KW-1185">Reference proteome</keyword>
<keyword evidence="7" id="KW-0175">Coiled coil</keyword>
<proteinExistence type="predicted"/>
<evidence type="ECO:0000313" key="11">
    <source>
        <dbReference type="Proteomes" id="UP000756132"/>
    </source>
</evidence>
<evidence type="ECO:0000256" key="1">
    <source>
        <dbReference type="ARBA" id="ARBA00000707"/>
    </source>
</evidence>
<gene>
    <name evidence="10" type="ORF">CLAFUR5_12705</name>
</gene>
<dbReference type="KEGG" id="ffu:CLAFUR5_12705"/>
<sequence length="1240" mass="139410">MPAVGSGPGKTAPKLLQDFLLFDPTKGEDKFHYLLDLSRQVGYGPQKEPVIGSCKHEYRTKIDQSVLPPLDLRPDGGTEYKSAVVCKKCRIHADVHVAFAHAPNPCPNSEHPLHHFQRTPGDDLVARDRIVYGWQCSSQSCGAQLRVVYKVPRISPQERDLLTNTEHLKRRYEAVLAKTPGREGITQATPSDALHRLRRYIGDSLNPENTRRELRAHNKKFQEAFGLYGQEGLELLQNLGFVFTPESDENEATWQLPNPTPVKDRLRADGSSQRELLEDWEAELLALLFEQSSTTGATNPAAAAGWPSADRDMERVLAVQGCESMLLPKQTHRPKLLTAPDTRHAAARRTAVSNDQVPYFSSLGALPDFADSIIEWAYERQSLCDPAEKAYYFECLQVISESRSSETLQTKVAIMQSQGEVSRRDLSAAYRQLGVAIHEAEQADDERIMNLFQVRQTCSGPAVQEDNRQALYKIGMHRGSQMLINASRQSIDTYKDALTWLGHGANASTEDDALIAIAGAKVSITPAAAASHSMTDALQMGDSKADEELARKAISVIAQERKSDRLNQWLLTGQTGGYEMSPDEALRILGQDVNFATVDKAMLPTIYFTAREDRPGEQTEKAIAVLEKATEADAGGAWSADNSPVGLISHGNTCYLNSILQYYFSIKPLRDVVLNYDEYKLNTEKIPEKVEHVGQRAISLVEIKGGQRFAEDLRELFKRMISSPERAVRPETDLVCRAFLPPQEFATIGDKGTESTQKSANELVNAMDEKISDEPAAATPEVIQARHQSAASSVTLQGDKPPTPPASPISKPTTEQETSEAPPPLPPRRLSSSKQDALHKAEENARQQQDVTEVHDNIMWRLRAGMKPEGMDSEKEQDDPLRDLFKIKVLDTTVANGQDISTKEQNDSWLRTNVAHEETDIYSALDEVFDLQPITNEKAENTKDRYYSLQSLPPLMQISIPRNDWNKQRGCSEKIDKQVVLHDEIYFDRYTSSDPQIMERRRLCWEWRRRLQTLKKERRAILQTETEIDGLKTVQETASYLRELSALESELHDVDMRRVIVDSDLIDAVESTAGELAQQLEQMDQETKELENKLKGQFDGFKDIKYQLAAAFVHRGNHAGGHYWICIRDFESGKWRKYNDETVEEFGDINDILAPTQWMQGTPTFAMYVLNNKGKDYLQPVCREVQREVVSVAQQSAFDWSDGDAPMHEAPNGIAIDPKLTIKESDASWDPEREVPAEKW</sequence>
<dbReference type="GO" id="GO:0016579">
    <property type="term" value="P:protein deubiquitination"/>
    <property type="evidence" value="ECO:0007669"/>
    <property type="project" value="InterPro"/>
</dbReference>
<dbReference type="PANTHER" id="PTHR43982">
    <property type="entry name" value="UBIQUITIN CARBOXYL-TERMINAL HYDROLASE"/>
    <property type="match status" value="1"/>
</dbReference>
<feature type="domain" description="USP" evidence="9">
    <location>
        <begin position="645"/>
        <end position="1171"/>
    </location>
</feature>
<keyword evidence="4" id="KW-0833">Ubl conjugation pathway</keyword>
<dbReference type="Pfam" id="PF00443">
    <property type="entry name" value="UCH"/>
    <property type="match status" value="1"/>
</dbReference>
<evidence type="ECO:0000256" key="3">
    <source>
        <dbReference type="ARBA" id="ARBA00022670"/>
    </source>
</evidence>
<dbReference type="EC" id="3.4.19.12" evidence="2"/>
<dbReference type="GO" id="GO:0061136">
    <property type="term" value="P:regulation of proteasomal protein catabolic process"/>
    <property type="evidence" value="ECO:0007669"/>
    <property type="project" value="TreeGrafter"/>
</dbReference>
<reference evidence="10" key="2">
    <citation type="journal article" date="2022" name="Microb. Genom.">
        <title>A chromosome-scale genome assembly of the tomato pathogen Cladosporium fulvum reveals a compartmentalized genome architecture and the presence of a dispensable chromosome.</title>
        <authorList>
            <person name="Zaccaron A.Z."/>
            <person name="Chen L.H."/>
            <person name="Samaras A."/>
            <person name="Stergiopoulos I."/>
        </authorList>
    </citation>
    <scope>NUCLEOTIDE SEQUENCE</scope>
    <source>
        <strain evidence="10">Race5_Kim</strain>
    </source>
</reference>
<dbReference type="RefSeq" id="XP_047768282.1">
    <property type="nucleotide sequence ID" value="XM_047911853.1"/>
</dbReference>
<dbReference type="PROSITE" id="PS00972">
    <property type="entry name" value="USP_1"/>
    <property type="match status" value="1"/>
</dbReference>
<evidence type="ECO:0000256" key="2">
    <source>
        <dbReference type="ARBA" id="ARBA00012759"/>
    </source>
</evidence>
<dbReference type="GeneID" id="71992583"/>
<dbReference type="SUPFAM" id="SSF54001">
    <property type="entry name" value="Cysteine proteinases"/>
    <property type="match status" value="1"/>
</dbReference>
<keyword evidence="3" id="KW-0645">Protease</keyword>
<feature type="region of interest" description="Disordered" evidence="8">
    <location>
        <begin position="780"/>
        <end position="854"/>
    </location>
</feature>
<dbReference type="Proteomes" id="UP000756132">
    <property type="component" value="Chromosome 11"/>
</dbReference>
<dbReference type="GO" id="GO:0004843">
    <property type="term" value="F:cysteine-type deubiquitinase activity"/>
    <property type="evidence" value="ECO:0007669"/>
    <property type="project" value="UniProtKB-EC"/>
</dbReference>
<evidence type="ECO:0000256" key="7">
    <source>
        <dbReference type="SAM" id="Coils"/>
    </source>
</evidence>
<feature type="region of interest" description="Disordered" evidence="8">
    <location>
        <begin position="1221"/>
        <end position="1240"/>
    </location>
</feature>
<reference evidence="10" key="1">
    <citation type="submission" date="2021-12" db="EMBL/GenBank/DDBJ databases">
        <authorList>
            <person name="Zaccaron A."/>
            <person name="Stergiopoulos I."/>
        </authorList>
    </citation>
    <scope>NUCLEOTIDE SEQUENCE</scope>
    <source>
        <strain evidence="10">Race5_Kim</strain>
    </source>
</reference>
<evidence type="ECO:0000256" key="5">
    <source>
        <dbReference type="ARBA" id="ARBA00022801"/>
    </source>
</evidence>
<dbReference type="Gene3D" id="3.90.70.10">
    <property type="entry name" value="Cysteine proteinases"/>
    <property type="match status" value="1"/>
</dbReference>
<dbReference type="InterPro" id="IPR044635">
    <property type="entry name" value="UBP14-like"/>
</dbReference>
<dbReference type="InterPro" id="IPR018200">
    <property type="entry name" value="USP_CS"/>
</dbReference>
<dbReference type="InterPro" id="IPR025305">
    <property type="entry name" value="UCH_repeat_domain"/>
</dbReference>
<dbReference type="OrthoDB" id="2420415at2759"/>
<dbReference type="AlphaFoldDB" id="A0A9Q8PJY9"/>
<dbReference type="PANTHER" id="PTHR43982:SF6">
    <property type="entry name" value="UBIQUITIN CARBOXYL-TERMINAL HYDROLASE 2-RELATED"/>
    <property type="match status" value="1"/>
</dbReference>
<dbReference type="InterPro" id="IPR028889">
    <property type="entry name" value="USP"/>
</dbReference>
<evidence type="ECO:0000259" key="9">
    <source>
        <dbReference type="PROSITE" id="PS50235"/>
    </source>
</evidence>
<organism evidence="10 11">
    <name type="scientific">Passalora fulva</name>
    <name type="common">Tomato leaf mold</name>
    <name type="synonym">Cladosporium fulvum</name>
    <dbReference type="NCBI Taxonomy" id="5499"/>
    <lineage>
        <taxon>Eukaryota</taxon>
        <taxon>Fungi</taxon>
        <taxon>Dikarya</taxon>
        <taxon>Ascomycota</taxon>
        <taxon>Pezizomycotina</taxon>
        <taxon>Dothideomycetes</taxon>
        <taxon>Dothideomycetidae</taxon>
        <taxon>Mycosphaerellales</taxon>
        <taxon>Mycosphaerellaceae</taxon>
        <taxon>Fulvia</taxon>
    </lineage>
</organism>
<keyword evidence="5 10" id="KW-0378">Hydrolase</keyword>
<protein>
    <recommendedName>
        <fullName evidence="2">ubiquitinyl hydrolase 1</fullName>
        <ecNumber evidence="2">3.4.19.12</ecNumber>
    </recommendedName>
</protein>
<dbReference type="EMBL" id="CP090173">
    <property type="protein sequence ID" value="UJO23916.1"/>
    <property type="molecule type" value="Genomic_DNA"/>
</dbReference>
<evidence type="ECO:0000313" key="10">
    <source>
        <dbReference type="EMBL" id="UJO23916.1"/>
    </source>
</evidence>
<comment type="catalytic activity">
    <reaction evidence="1">
        <text>Thiol-dependent hydrolysis of ester, thioester, amide, peptide and isopeptide bonds formed by the C-terminal Gly of ubiquitin (a 76-residue protein attached to proteins as an intracellular targeting signal).</text>
        <dbReference type="EC" id="3.4.19.12"/>
    </reaction>
</comment>
<dbReference type="Pfam" id="PF13446">
    <property type="entry name" value="RPT"/>
    <property type="match status" value="3"/>
</dbReference>
<accession>A0A9Q8PJY9</accession>
<evidence type="ECO:0000256" key="6">
    <source>
        <dbReference type="ARBA" id="ARBA00022807"/>
    </source>
</evidence>
<name>A0A9Q8PJY9_PASFU</name>
<feature type="compositionally biased region" description="Basic and acidic residues" evidence="8">
    <location>
        <begin position="836"/>
        <end position="845"/>
    </location>
</feature>